<dbReference type="Pfam" id="PF01591">
    <property type="entry name" value="6PF2K"/>
    <property type="match status" value="1"/>
</dbReference>
<evidence type="ECO:0000259" key="4">
    <source>
        <dbReference type="Pfam" id="PF01591"/>
    </source>
</evidence>
<dbReference type="InterPro" id="IPR027417">
    <property type="entry name" value="P-loop_NTPase"/>
</dbReference>
<dbReference type="PANTHER" id="PTHR10606">
    <property type="entry name" value="6-PHOSPHOFRUCTO-2-KINASE/FRUCTOSE-2,6-BISPHOSPHATASE"/>
    <property type="match status" value="1"/>
</dbReference>
<dbReference type="SUPFAM" id="SSF52540">
    <property type="entry name" value="P-loop containing nucleoside triphosphate hydrolases"/>
    <property type="match status" value="1"/>
</dbReference>
<dbReference type="Gene3D" id="3.40.50.300">
    <property type="entry name" value="P-loop containing nucleotide triphosphate hydrolases"/>
    <property type="match status" value="1"/>
</dbReference>
<feature type="non-terminal residue" evidence="5">
    <location>
        <position position="457"/>
    </location>
</feature>
<gene>
    <name evidence="5" type="ORF">NMOB1V02_LOCUS8551</name>
</gene>
<feature type="domain" description="6-phosphofructo-2-kinase" evidence="4">
    <location>
        <begin position="228"/>
        <end position="443"/>
    </location>
</feature>
<evidence type="ECO:0000313" key="6">
    <source>
        <dbReference type="Proteomes" id="UP000678499"/>
    </source>
</evidence>
<organism evidence="5">
    <name type="scientific">Notodromas monacha</name>
    <dbReference type="NCBI Taxonomy" id="399045"/>
    <lineage>
        <taxon>Eukaryota</taxon>
        <taxon>Metazoa</taxon>
        <taxon>Ecdysozoa</taxon>
        <taxon>Arthropoda</taxon>
        <taxon>Crustacea</taxon>
        <taxon>Oligostraca</taxon>
        <taxon>Ostracoda</taxon>
        <taxon>Podocopa</taxon>
        <taxon>Podocopida</taxon>
        <taxon>Cypridocopina</taxon>
        <taxon>Cypridoidea</taxon>
        <taxon>Cyprididae</taxon>
        <taxon>Notodromas</taxon>
    </lineage>
</organism>
<evidence type="ECO:0000256" key="1">
    <source>
        <dbReference type="ARBA" id="ARBA00022741"/>
    </source>
</evidence>
<dbReference type="PRINTS" id="PR00991">
    <property type="entry name" value="6PFRUCTKNASE"/>
</dbReference>
<dbReference type="AlphaFoldDB" id="A0A7R9GFR2"/>
<dbReference type="InterPro" id="IPR013079">
    <property type="entry name" value="6Phosfructo_kin"/>
</dbReference>
<dbReference type="GO" id="GO:0006000">
    <property type="term" value="P:fructose metabolic process"/>
    <property type="evidence" value="ECO:0007669"/>
    <property type="project" value="InterPro"/>
</dbReference>
<keyword evidence="2" id="KW-0067">ATP-binding</keyword>
<dbReference type="GO" id="GO:0005524">
    <property type="term" value="F:ATP binding"/>
    <property type="evidence" value="ECO:0007669"/>
    <property type="project" value="UniProtKB-KW"/>
</dbReference>
<reference evidence="5" key="1">
    <citation type="submission" date="2020-11" db="EMBL/GenBank/DDBJ databases">
        <authorList>
            <person name="Tran Van P."/>
        </authorList>
    </citation>
    <scope>NUCLEOTIDE SEQUENCE</scope>
</reference>
<dbReference type="Proteomes" id="UP000678499">
    <property type="component" value="Unassembled WGS sequence"/>
</dbReference>
<evidence type="ECO:0000256" key="3">
    <source>
        <dbReference type="SAM" id="MobiDB-lite"/>
    </source>
</evidence>
<protein>
    <recommendedName>
        <fullName evidence="4">6-phosphofructo-2-kinase domain-containing protein</fullName>
    </recommendedName>
</protein>
<dbReference type="FunFam" id="3.40.50.300:FF:000644">
    <property type="entry name" value="GpmB, Fructose-2,6-bisphosphatase"/>
    <property type="match status" value="1"/>
</dbReference>
<sequence>MKFQWIANRSGSGGRRSLHQSQSLCFSGPRQAGCSSPLVSSAVRDTHSSGRIRSAVSANCASPPSANCGSGGGSSTGIATSSAGPTHHSCCGTGAMGYKTRARHPSVRIGSDMKFQWIANRSGSGGRRSLHQSQSLCFSGPRQAGCSSPLVSSAVRDTHSSGRIRSAVSANCASPPSANCGSGGGSSTGIATSSAGPTHHSCCGTGAMGYKTRARHPSVRIGERVNYVNTPHVICMVGLPARGKTYIASKLTRYLNWIGINTRIFNVGQYRRKMTNDFQSHDFFRSDNAEAMAMRARCAMDCMQDVCNWLENDGGEVAVFDATNSTRERRQTIYDVIVTKMGYKLFFVESLCDDPEIIEANIREVKVHGPDYEVINNKDEALADFLLRIKHYQDSYQTMDEAEEKHLSFLKIINTGHKIVVHRHEGHIQSRVVYYLMNIHVAPRSIYLTRVSHEVSF</sequence>
<accession>A0A7R9GFR2</accession>
<dbReference type="OrthoDB" id="267323at2759"/>
<name>A0A7R9GFR2_9CRUS</name>
<dbReference type="GO" id="GO:0003873">
    <property type="term" value="F:6-phosphofructo-2-kinase activity"/>
    <property type="evidence" value="ECO:0007669"/>
    <property type="project" value="InterPro"/>
</dbReference>
<dbReference type="InterPro" id="IPR003094">
    <property type="entry name" value="6Pfruct_kin"/>
</dbReference>
<dbReference type="GO" id="GO:0005829">
    <property type="term" value="C:cytosol"/>
    <property type="evidence" value="ECO:0007669"/>
    <property type="project" value="TreeGrafter"/>
</dbReference>
<evidence type="ECO:0000256" key="2">
    <source>
        <dbReference type="ARBA" id="ARBA00022840"/>
    </source>
</evidence>
<feature type="region of interest" description="Disordered" evidence="3">
    <location>
        <begin position="56"/>
        <end position="80"/>
    </location>
</feature>
<dbReference type="PANTHER" id="PTHR10606:SF44">
    <property type="entry name" value="6-PHOSPHOFRUCTO 2-KINASE_FRUCTOSE 2,6-BISPHOSPHATASE LONG FORM"/>
    <property type="match status" value="1"/>
</dbReference>
<dbReference type="GO" id="GO:0004331">
    <property type="term" value="F:fructose-2,6-bisphosphate 2-phosphatase activity"/>
    <property type="evidence" value="ECO:0007669"/>
    <property type="project" value="TreeGrafter"/>
</dbReference>
<dbReference type="GO" id="GO:0006003">
    <property type="term" value="P:fructose 2,6-bisphosphate metabolic process"/>
    <property type="evidence" value="ECO:0007669"/>
    <property type="project" value="InterPro"/>
</dbReference>
<keyword evidence="6" id="KW-1185">Reference proteome</keyword>
<evidence type="ECO:0000313" key="5">
    <source>
        <dbReference type="EMBL" id="CAD7280894.1"/>
    </source>
</evidence>
<proteinExistence type="predicted"/>
<dbReference type="EMBL" id="CAJPEX010002467">
    <property type="protein sequence ID" value="CAG0921046.1"/>
    <property type="molecule type" value="Genomic_DNA"/>
</dbReference>
<dbReference type="EMBL" id="OA884504">
    <property type="protein sequence ID" value="CAD7280894.1"/>
    <property type="molecule type" value="Genomic_DNA"/>
</dbReference>
<keyword evidence="1" id="KW-0547">Nucleotide-binding</keyword>